<dbReference type="AlphaFoldDB" id="A0A1D7U9I9"/>
<evidence type="ECO:0000256" key="8">
    <source>
        <dbReference type="ARBA" id="ARBA00047417"/>
    </source>
</evidence>
<comment type="pathway">
    <text evidence="11">Sulfur metabolism; glutathione metabolism.</text>
</comment>
<dbReference type="UniPathway" id="UPA00204"/>
<dbReference type="NCBIfam" id="TIGR00066">
    <property type="entry name" value="g_glut_trans"/>
    <property type="match status" value="1"/>
</dbReference>
<keyword evidence="13" id="KW-1185">Reference proteome</keyword>
<comment type="PTM">
    <text evidence="11">Cleaved by autocatalysis into a large and a small subunit.</text>
</comment>
<dbReference type="InterPro" id="IPR029055">
    <property type="entry name" value="Ntn_hydrolases_N"/>
</dbReference>
<keyword evidence="4 11" id="KW-0808">Transferase</keyword>
<name>A0A1D7U9I9_9HYPH</name>
<dbReference type="GO" id="GO:0036374">
    <property type="term" value="F:glutathione hydrolase activity"/>
    <property type="evidence" value="ECO:0007669"/>
    <property type="project" value="UniProtKB-UniRule"/>
</dbReference>
<dbReference type="SUPFAM" id="SSF56235">
    <property type="entry name" value="N-terminal nucleophile aminohydrolases (Ntn hydrolases)"/>
    <property type="match status" value="1"/>
</dbReference>
<dbReference type="EMBL" id="CP017147">
    <property type="protein sequence ID" value="AOO84046.1"/>
    <property type="molecule type" value="Genomic_DNA"/>
</dbReference>
<dbReference type="InterPro" id="IPR000101">
    <property type="entry name" value="GGT_peptidase"/>
</dbReference>
<comment type="catalytic activity">
    <reaction evidence="1 11">
        <text>an S-substituted glutathione + H2O = an S-substituted L-cysteinylglycine + L-glutamate</text>
        <dbReference type="Rhea" id="RHEA:59468"/>
        <dbReference type="ChEBI" id="CHEBI:15377"/>
        <dbReference type="ChEBI" id="CHEBI:29985"/>
        <dbReference type="ChEBI" id="CHEBI:90779"/>
        <dbReference type="ChEBI" id="CHEBI:143103"/>
        <dbReference type="EC" id="3.4.19.13"/>
    </reaction>
</comment>
<comment type="catalytic activity">
    <reaction evidence="8 11">
        <text>an N-terminal (5-L-glutamyl)-[peptide] + an alpha-amino acid = 5-L-glutamyl amino acid + an N-terminal L-alpha-aminoacyl-[peptide]</text>
        <dbReference type="Rhea" id="RHEA:23904"/>
        <dbReference type="Rhea" id="RHEA-COMP:9780"/>
        <dbReference type="Rhea" id="RHEA-COMP:9795"/>
        <dbReference type="ChEBI" id="CHEBI:77644"/>
        <dbReference type="ChEBI" id="CHEBI:78597"/>
        <dbReference type="ChEBI" id="CHEBI:78599"/>
        <dbReference type="ChEBI" id="CHEBI:78608"/>
        <dbReference type="EC" id="2.3.2.2"/>
    </reaction>
</comment>
<dbReference type="InterPro" id="IPR043137">
    <property type="entry name" value="GGT_ssub_C"/>
</dbReference>
<evidence type="ECO:0000256" key="9">
    <source>
        <dbReference type="PIRSR" id="PIRSR600101-1"/>
    </source>
</evidence>
<comment type="subunit">
    <text evidence="11">This enzyme consists of two polypeptide chains, which are synthesized in precursor form from a single polypeptide.</text>
</comment>
<feature type="binding site" evidence="10">
    <location>
        <position position="440"/>
    </location>
    <ligand>
        <name>L-glutamate</name>
        <dbReference type="ChEBI" id="CHEBI:29985"/>
    </ligand>
</feature>
<dbReference type="GO" id="GO:0103068">
    <property type="term" value="F:leukotriene C4 gamma-glutamyl transferase activity"/>
    <property type="evidence" value="ECO:0007669"/>
    <property type="project" value="UniProtKB-EC"/>
</dbReference>
<evidence type="ECO:0000256" key="3">
    <source>
        <dbReference type="ARBA" id="ARBA00009381"/>
    </source>
</evidence>
<dbReference type="EC" id="3.4.19.13" evidence="11"/>
<dbReference type="GO" id="GO:0006751">
    <property type="term" value="P:glutathione catabolic process"/>
    <property type="evidence" value="ECO:0007669"/>
    <property type="project" value="UniProtKB-UniRule"/>
</dbReference>
<keyword evidence="6 11" id="KW-0865">Zymogen</keyword>
<dbReference type="KEGG" id="bvv:BHK69_00105"/>
<evidence type="ECO:0000256" key="6">
    <source>
        <dbReference type="ARBA" id="ARBA00023145"/>
    </source>
</evidence>
<dbReference type="InterPro" id="IPR043138">
    <property type="entry name" value="GGT_lsub"/>
</dbReference>
<evidence type="ECO:0000313" key="12">
    <source>
        <dbReference type="EMBL" id="AOO84046.1"/>
    </source>
</evidence>
<keyword evidence="5 11" id="KW-0378">Hydrolase</keyword>
<evidence type="ECO:0000256" key="7">
    <source>
        <dbReference type="ARBA" id="ARBA00023315"/>
    </source>
</evidence>
<evidence type="ECO:0000256" key="10">
    <source>
        <dbReference type="PIRSR" id="PIRSR600101-2"/>
    </source>
</evidence>
<accession>A0A1D7U9I9</accession>
<dbReference type="PRINTS" id="PR01210">
    <property type="entry name" value="GGTRANSPTASE"/>
</dbReference>
<dbReference type="OrthoDB" id="9781342at2"/>
<evidence type="ECO:0000313" key="13">
    <source>
        <dbReference type="Proteomes" id="UP000094969"/>
    </source>
</evidence>
<comment type="catalytic activity">
    <reaction evidence="2 11">
        <text>glutathione + H2O = L-cysteinylglycine + L-glutamate</text>
        <dbReference type="Rhea" id="RHEA:28807"/>
        <dbReference type="ChEBI" id="CHEBI:15377"/>
        <dbReference type="ChEBI" id="CHEBI:29985"/>
        <dbReference type="ChEBI" id="CHEBI:57925"/>
        <dbReference type="ChEBI" id="CHEBI:61694"/>
        <dbReference type="EC" id="3.4.19.13"/>
    </reaction>
</comment>
<evidence type="ECO:0000256" key="2">
    <source>
        <dbReference type="ARBA" id="ARBA00001089"/>
    </source>
</evidence>
<dbReference type="Pfam" id="PF01019">
    <property type="entry name" value="G_glu_transpept"/>
    <property type="match status" value="1"/>
</dbReference>
<dbReference type="EC" id="2.3.2.2" evidence="11"/>
<keyword evidence="7 11" id="KW-0012">Acyltransferase</keyword>
<feature type="active site" description="Nucleophile" evidence="9">
    <location>
        <position position="359"/>
    </location>
</feature>
<dbReference type="InterPro" id="IPR051792">
    <property type="entry name" value="GGT_bact"/>
</dbReference>
<dbReference type="Proteomes" id="UP000094969">
    <property type="component" value="Chromosome"/>
</dbReference>
<gene>
    <name evidence="12" type="ORF">BHK69_00105</name>
</gene>
<evidence type="ECO:0000256" key="11">
    <source>
        <dbReference type="RuleBase" id="RU368036"/>
    </source>
</evidence>
<proteinExistence type="inferred from homology"/>
<comment type="similarity">
    <text evidence="3 11">Belongs to the gamma-glutamyltransferase family.</text>
</comment>
<evidence type="ECO:0000256" key="5">
    <source>
        <dbReference type="ARBA" id="ARBA00022801"/>
    </source>
</evidence>
<sequence length="535" mass="56906">MRGMIVAAQPEAAEAGADILRRGGNAIDAAIACAFSQGVVDPQMCGIGGFGAMQISMPKRGVHTVLEFLALAPLAATPEMWAERFVGQTRDGFVFLLSDHANELGHLAAGTPGNVKGYTEALSRFGTMDLRDVMAPAIRQARDGFTIRPYVHYYWTIDQRSTGQINTEDKLRHSETGRRIYFHPDGTLKRPGDSVANPDLARTLERIAAAGPEIFYTGAIAEEIAADMAAQGGLLTKRDLAAYKVREKQPVWGAYRGLHIAGNPPAAGGVSLIELMHILQEFEIGALEHNGAEHIAILAEAMKWMTIDRDAHIGDPDFVDVPIDRLLSQAHAAGHAARIRSGEKARVARSELSRDPPDTTVVCVMDEAGNAVTLTHTLGQPSGGITPGLGFMYNGSMSGFDPRPGRAGSIAPGKARSSAMAPTIMFKDEKPIIAIGAPGGTFIVPAIAQALSNVIDFGMSMSEAVAAPRIVCLSDTIDVSNRIERRVSAALEAKGYAISRSYQSFAFGAPHGIRAEGTSWSGGADPQRDGMALKV</sequence>
<dbReference type="RefSeq" id="WP_069693238.1">
    <property type="nucleotide sequence ID" value="NZ_CP017147.1"/>
</dbReference>
<organism evidence="12 13">
    <name type="scientific">Bosea vaviloviae</name>
    <dbReference type="NCBI Taxonomy" id="1526658"/>
    <lineage>
        <taxon>Bacteria</taxon>
        <taxon>Pseudomonadati</taxon>
        <taxon>Pseudomonadota</taxon>
        <taxon>Alphaproteobacteria</taxon>
        <taxon>Hyphomicrobiales</taxon>
        <taxon>Boseaceae</taxon>
        <taxon>Bosea</taxon>
    </lineage>
</organism>
<evidence type="ECO:0000256" key="4">
    <source>
        <dbReference type="ARBA" id="ARBA00022679"/>
    </source>
</evidence>
<reference evidence="12 13" key="1">
    <citation type="journal article" date="2015" name="Antonie Van Leeuwenhoek">
        <title>Bosea vaviloviae sp. nov., a new species of slow-growing rhizobia isolated from nodules of the relict species Vavilovia formosa (Stev.) Fed.</title>
        <authorList>
            <person name="Safronova V.I."/>
            <person name="Kuznetsova I.G."/>
            <person name="Sazanova A.L."/>
            <person name="Kimeklis A.K."/>
            <person name="Belimov A.A."/>
            <person name="Andronov E.E."/>
            <person name="Pinaev A.G."/>
            <person name="Chizhevskaya E.P."/>
            <person name="Pukhaev A.R."/>
            <person name="Popov K.P."/>
            <person name="Willems A."/>
            <person name="Tikhonovich I.A."/>
        </authorList>
    </citation>
    <scope>NUCLEOTIDE SEQUENCE [LARGE SCALE GENOMIC DNA]</scope>
    <source>
        <strain evidence="12 13">Vaf18</strain>
    </source>
</reference>
<dbReference type="Gene3D" id="3.60.20.40">
    <property type="match status" value="1"/>
</dbReference>
<dbReference type="Gene3D" id="1.10.246.130">
    <property type="match status" value="1"/>
</dbReference>
<dbReference type="GO" id="GO:0006750">
    <property type="term" value="P:glutathione biosynthetic process"/>
    <property type="evidence" value="ECO:0007669"/>
    <property type="project" value="UniProtKB-KW"/>
</dbReference>
<dbReference type="PANTHER" id="PTHR43199">
    <property type="entry name" value="GLUTATHIONE HYDROLASE"/>
    <property type="match status" value="1"/>
</dbReference>
<keyword evidence="11" id="KW-0317">Glutathione biosynthesis</keyword>
<evidence type="ECO:0000256" key="1">
    <source>
        <dbReference type="ARBA" id="ARBA00001049"/>
    </source>
</evidence>
<dbReference type="STRING" id="1526658.BHK69_00105"/>
<dbReference type="PANTHER" id="PTHR43199:SF1">
    <property type="entry name" value="GLUTATHIONE HYDROLASE PROENZYME"/>
    <property type="match status" value="1"/>
</dbReference>
<protein>
    <recommendedName>
        <fullName evidence="11">Glutathione hydrolase proenzyme</fullName>
        <ecNumber evidence="11">2.3.2.2</ecNumber>
        <ecNumber evidence="11">3.4.19.13</ecNumber>
    </recommendedName>
    <component>
        <recommendedName>
            <fullName evidence="11">Glutathione hydrolase large chain</fullName>
        </recommendedName>
    </component>
    <component>
        <recommendedName>
            <fullName evidence="11">Glutathione hydrolase small chain</fullName>
        </recommendedName>
    </component>
</protein>